<evidence type="ECO:0000313" key="13">
    <source>
        <dbReference type="EMBL" id="SER26687.1"/>
    </source>
</evidence>
<evidence type="ECO:0000256" key="2">
    <source>
        <dbReference type="ARBA" id="ARBA00004141"/>
    </source>
</evidence>
<evidence type="ECO:0000313" key="14">
    <source>
        <dbReference type="Proteomes" id="UP000182584"/>
    </source>
</evidence>
<dbReference type="InterPro" id="IPR050398">
    <property type="entry name" value="HssS/ArlS-like"/>
</dbReference>
<dbReference type="AlphaFoldDB" id="A0A1H9MT69"/>
<evidence type="ECO:0000256" key="6">
    <source>
        <dbReference type="ARBA" id="ARBA00022692"/>
    </source>
</evidence>
<evidence type="ECO:0000256" key="4">
    <source>
        <dbReference type="ARBA" id="ARBA00022553"/>
    </source>
</evidence>
<dbReference type="SMART" id="SM00388">
    <property type="entry name" value="HisKA"/>
    <property type="match status" value="1"/>
</dbReference>
<name>A0A1H9MT69_BUTFI</name>
<dbReference type="InterPro" id="IPR003594">
    <property type="entry name" value="HATPase_dom"/>
</dbReference>
<keyword evidence="4" id="KW-0597">Phosphoprotein</keyword>
<comment type="subcellular location">
    <subcellularLocation>
        <location evidence="2">Membrane</location>
        <topology evidence="2">Multi-pass membrane protein</topology>
    </subcellularLocation>
</comment>
<feature type="domain" description="Histidine kinase" evidence="12">
    <location>
        <begin position="248"/>
        <end position="477"/>
    </location>
</feature>
<keyword evidence="10 11" id="KW-0472">Membrane</keyword>
<dbReference type="Gene3D" id="1.10.287.130">
    <property type="match status" value="1"/>
</dbReference>
<evidence type="ECO:0000259" key="12">
    <source>
        <dbReference type="PROSITE" id="PS50109"/>
    </source>
</evidence>
<protein>
    <recommendedName>
        <fullName evidence="3">histidine kinase</fullName>
        <ecNumber evidence="3">2.7.13.3</ecNumber>
    </recommendedName>
</protein>
<sequence>MGRVKSKDKKNKRGTLGLGSMFEVYIFLMGFALLIWAAISYFAFGLLINAGVLYPANYAEYRINEAFEQIETASEVTEDLIPDVCRYVVFSEDGEVLSGNLGQKDVETAWKVLSNNNYSDGKFYKVIHRKDEYVVLQYRLKSQYKSMWMNEHLPNPDNLMILFIFFCCIGIMQIFAKRFGSVIRKKMTPMRGALEQIGDRNLDFKINYSGVREIDECLVALDDMRYALKTSLQKQWETEQEKSRQMSALAHDIKTPLTVVRGNSELLLETELTDEQKNYADYISGSALQIQNYVQTLIEVTKSQEGIEQAPVSVKVSEILADIKKQTMGLSEVYQLQINWKEEFSPVKDANVQAVPDDENSEVIISVVYDHVVRAVMNAVRNAVEHTPKGGIINIIATYNGLELAFTVEDSGSGFTPEALAHGTEQFFMDDSSRTGGSHYGIGLFFAKKAAKEHGGEIVLANSKETGGGKVRIYFTV</sequence>
<dbReference type="CDD" id="cd00082">
    <property type="entry name" value="HisKA"/>
    <property type="match status" value="1"/>
</dbReference>
<dbReference type="InterPro" id="IPR036890">
    <property type="entry name" value="HATPase_C_sf"/>
</dbReference>
<evidence type="ECO:0000256" key="11">
    <source>
        <dbReference type="SAM" id="Phobius"/>
    </source>
</evidence>
<dbReference type="SUPFAM" id="SSF47384">
    <property type="entry name" value="Homodimeric domain of signal transducing histidine kinase"/>
    <property type="match status" value="1"/>
</dbReference>
<dbReference type="EC" id="2.7.13.3" evidence="3"/>
<dbReference type="OrthoDB" id="84942at2"/>
<dbReference type="InterPro" id="IPR036097">
    <property type="entry name" value="HisK_dim/P_sf"/>
</dbReference>
<dbReference type="InterPro" id="IPR005467">
    <property type="entry name" value="His_kinase_dom"/>
</dbReference>
<proteinExistence type="predicted"/>
<dbReference type="SMART" id="SM00387">
    <property type="entry name" value="HATPase_c"/>
    <property type="match status" value="1"/>
</dbReference>
<keyword evidence="7 13" id="KW-0418">Kinase</keyword>
<dbReference type="GO" id="GO:0000155">
    <property type="term" value="F:phosphorelay sensor kinase activity"/>
    <property type="evidence" value="ECO:0007669"/>
    <property type="project" value="InterPro"/>
</dbReference>
<feature type="transmembrane region" description="Helical" evidence="11">
    <location>
        <begin position="159"/>
        <end position="176"/>
    </location>
</feature>
<dbReference type="PANTHER" id="PTHR45528:SF8">
    <property type="entry name" value="HISTIDINE KINASE"/>
    <property type="match status" value="1"/>
</dbReference>
<dbReference type="Pfam" id="PF00512">
    <property type="entry name" value="HisKA"/>
    <property type="match status" value="1"/>
</dbReference>
<dbReference type="RefSeq" id="WP_074754437.1">
    <property type="nucleotide sequence ID" value="NZ_FOGJ01000003.1"/>
</dbReference>
<evidence type="ECO:0000256" key="3">
    <source>
        <dbReference type="ARBA" id="ARBA00012438"/>
    </source>
</evidence>
<evidence type="ECO:0000256" key="9">
    <source>
        <dbReference type="ARBA" id="ARBA00023012"/>
    </source>
</evidence>
<evidence type="ECO:0000256" key="7">
    <source>
        <dbReference type="ARBA" id="ARBA00022777"/>
    </source>
</evidence>
<comment type="catalytic activity">
    <reaction evidence="1">
        <text>ATP + protein L-histidine = ADP + protein N-phospho-L-histidine.</text>
        <dbReference type="EC" id="2.7.13.3"/>
    </reaction>
</comment>
<reference evidence="13 14" key="1">
    <citation type="submission" date="2016-10" db="EMBL/GenBank/DDBJ databases">
        <authorList>
            <person name="de Groot N.N."/>
        </authorList>
    </citation>
    <scope>NUCLEOTIDE SEQUENCE [LARGE SCALE GENOMIC DNA]</scope>
    <source>
        <strain evidence="13 14">AR40</strain>
    </source>
</reference>
<dbReference type="InterPro" id="IPR003661">
    <property type="entry name" value="HisK_dim/P_dom"/>
</dbReference>
<dbReference type="PROSITE" id="PS50109">
    <property type="entry name" value="HIS_KIN"/>
    <property type="match status" value="1"/>
</dbReference>
<evidence type="ECO:0000256" key="1">
    <source>
        <dbReference type="ARBA" id="ARBA00000085"/>
    </source>
</evidence>
<keyword evidence="8 11" id="KW-1133">Transmembrane helix</keyword>
<evidence type="ECO:0000256" key="8">
    <source>
        <dbReference type="ARBA" id="ARBA00022989"/>
    </source>
</evidence>
<evidence type="ECO:0000256" key="5">
    <source>
        <dbReference type="ARBA" id="ARBA00022679"/>
    </source>
</evidence>
<organism evidence="13 14">
    <name type="scientific">Butyrivibrio fibrisolvens</name>
    <dbReference type="NCBI Taxonomy" id="831"/>
    <lineage>
        <taxon>Bacteria</taxon>
        <taxon>Bacillati</taxon>
        <taxon>Bacillota</taxon>
        <taxon>Clostridia</taxon>
        <taxon>Lachnospirales</taxon>
        <taxon>Lachnospiraceae</taxon>
        <taxon>Butyrivibrio</taxon>
    </lineage>
</organism>
<feature type="transmembrane region" description="Helical" evidence="11">
    <location>
        <begin position="21"/>
        <end position="44"/>
    </location>
</feature>
<dbReference type="GO" id="GO:0005886">
    <property type="term" value="C:plasma membrane"/>
    <property type="evidence" value="ECO:0007669"/>
    <property type="project" value="TreeGrafter"/>
</dbReference>
<keyword evidence="6 11" id="KW-0812">Transmembrane</keyword>
<dbReference type="eggNOG" id="COG2205">
    <property type="taxonomic scope" value="Bacteria"/>
</dbReference>
<keyword evidence="5" id="KW-0808">Transferase</keyword>
<evidence type="ECO:0000256" key="10">
    <source>
        <dbReference type="ARBA" id="ARBA00023136"/>
    </source>
</evidence>
<dbReference type="PANTHER" id="PTHR45528">
    <property type="entry name" value="SENSOR HISTIDINE KINASE CPXA"/>
    <property type="match status" value="1"/>
</dbReference>
<dbReference type="Gene3D" id="3.30.565.10">
    <property type="entry name" value="Histidine kinase-like ATPase, C-terminal domain"/>
    <property type="match status" value="1"/>
</dbReference>
<dbReference type="Pfam" id="PF02518">
    <property type="entry name" value="HATPase_c"/>
    <property type="match status" value="1"/>
</dbReference>
<dbReference type="EMBL" id="FOGJ01000003">
    <property type="protein sequence ID" value="SER26687.1"/>
    <property type="molecule type" value="Genomic_DNA"/>
</dbReference>
<dbReference type="Proteomes" id="UP000182584">
    <property type="component" value="Unassembled WGS sequence"/>
</dbReference>
<accession>A0A1H9MT69</accession>
<keyword evidence="9" id="KW-0902">Two-component regulatory system</keyword>
<gene>
    <name evidence="13" type="ORF">SAMN04487884_103226</name>
</gene>
<dbReference type="SUPFAM" id="SSF55874">
    <property type="entry name" value="ATPase domain of HSP90 chaperone/DNA topoisomerase II/histidine kinase"/>
    <property type="match status" value="1"/>
</dbReference>